<dbReference type="InterPro" id="IPR011611">
    <property type="entry name" value="PfkB_dom"/>
</dbReference>
<name>A0A409YRR0_9AGAR</name>
<keyword evidence="2" id="KW-0378">Hydrolase</keyword>
<evidence type="ECO:0000256" key="3">
    <source>
        <dbReference type="ARBA" id="ARBA00023211"/>
    </source>
</evidence>
<dbReference type="FunCoup" id="A0A409YRR0">
    <property type="interactions" value="21"/>
</dbReference>
<dbReference type="Gene3D" id="3.40.1790.10">
    <property type="entry name" value="Indigoidine synthase domain"/>
    <property type="match status" value="1"/>
</dbReference>
<dbReference type="PANTHER" id="PTHR42909:SF1">
    <property type="entry name" value="CARBOHYDRATE KINASE PFKB DOMAIN-CONTAINING PROTEIN"/>
    <property type="match status" value="1"/>
</dbReference>
<dbReference type="InterPro" id="IPR022830">
    <property type="entry name" value="Indigdn_synthA-like"/>
</dbReference>
<organism evidence="7 8">
    <name type="scientific">Gymnopilus dilepis</name>
    <dbReference type="NCBI Taxonomy" id="231916"/>
    <lineage>
        <taxon>Eukaryota</taxon>
        <taxon>Fungi</taxon>
        <taxon>Dikarya</taxon>
        <taxon>Basidiomycota</taxon>
        <taxon>Agaricomycotina</taxon>
        <taxon>Agaricomycetes</taxon>
        <taxon>Agaricomycetidae</taxon>
        <taxon>Agaricales</taxon>
        <taxon>Agaricineae</taxon>
        <taxon>Hymenogastraceae</taxon>
        <taxon>Gymnopilus</taxon>
    </lineage>
</organism>
<dbReference type="GO" id="GO:0046872">
    <property type="term" value="F:metal ion binding"/>
    <property type="evidence" value="ECO:0007669"/>
    <property type="project" value="UniProtKB-KW"/>
</dbReference>
<dbReference type="HAMAP" id="MF_01876">
    <property type="entry name" value="PsiMP_glycosidase"/>
    <property type="match status" value="1"/>
</dbReference>
<evidence type="ECO:0000256" key="5">
    <source>
        <dbReference type="ARBA" id="ARBA00023295"/>
    </source>
</evidence>
<gene>
    <name evidence="7" type="ORF">CVT26_008935</name>
</gene>
<accession>A0A409YRR0</accession>
<keyword evidence="3" id="KW-0464">Manganese</keyword>
<evidence type="ECO:0000256" key="2">
    <source>
        <dbReference type="ARBA" id="ARBA00022801"/>
    </source>
</evidence>
<protein>
    <recommendedName>
        <fullName evidence="6">Carbohydrate kinase PfkB domain-containing protein</fullName>
    </recommendedName>
</protein>
<proteinExistence type="inferred from homology"/>
<dbReference type="InterPro" id="IPR007342">
    <property type="entry name" value="PsuG"/>
</dbReference>
<evidence type="ECO:0000313" key="8">
    <source>
        <dbReference type="Proteomes" id="UP000284706"/>
    </source>
</evidence>
<keyword evidence="8" id="KW-1185">Reference proteome</keyword>
<keyword evidence="4" id="KW-0456">Lyase</keyword>
<dbReference type="Proteomes" id="UP000284706">
    <property type="component" value="Unassembled WGS sequence"/>
</dbReference>
<reference evidence="7 8" key="1">
    <citation type="journal article" date="2018" name="Evol. Lett.">
        <title>Horizontal gene cluster transfer increased hallucinogenic mushroom diversity.</title>
        <authorList>
            <person name="Reynolds H.T."/>
            <person name="Vijayakumar V."/>
            <person name="Gluck-Thaler E."/>
            <person name="Korotkin H.B."/>
            <person name="Matheny P.B."/>
            <person name="Slot J.C."/>
        </authorList>
    </citation>
    <scope>NUCLEOTIDE SEQUENCE [LARGE SCALE GENOMIC DNA]</scope>
    <source>
        <strain evidence="7 8">SRW20</strain>
    </source>
</reference>
<dbReference type="EMBL" id="NHYE01000443">
    <property type="protein sequence ID" value="PPR05694.1"/>
    <property type="molecule type" value="Genomic_DNA"/>
</dbReference>
<feature type="domain" description="Carbohydrate kinase PfkB" evidence="6">
    <location>
        <begin position="673"/>
        <end position="751"/>
    </location>
</feature>
<dbReference type="Gene3D" id="3.40.1190.20">
    <property type="match status" value="1"/>
</dbReference>
<feature type="domain" description="Carbohydrate kinase PfkB" evidence="6">
    <location>
        <begin position="354"/>
        <end position="568"/>
    </location>
</feature>
<dbReference type="OrthoDB" id="198885at2759"/>
<dbReference type="Pfam" id="PF04227">
    <property type="entry name" value="Indigoidine_A"/>
    <property type="match status" value="1"/>
</dbReference>
<evidence type="ECO:0000256" key="4">
    <source>
        <dbReference type="ARBA" id="ARBA00023239"/>
    </source>
</evidence>
<evidence type="ECO:0000313" key="7">
    <source>
        <dbReference type="EMBL" id="PPR05694.1"/>
    </source>
</evidence>
<keyword evidence="5" id="KW-0326">Glycosidase</keyword>
<dbReference type="InParanoid" id="A0A409YRR0"/>
<dbReference type="AlphaFoldDB" id="A0A409YRR0"/>
<sequence>MYSLRSLRPAKQLVRGLSSSSRFRPYSLKDAPVDVHPEVEDALAHNRPVVALETALVTHGLPFPSSLEVPLALEEIVRSTGSVPATIGMIDGRVKIGLERDELERLASRRKKPAKISRRDIAAAIALEADGGTTCSGTLVFAALAGIKVFATGGLGGVHRGGENTMDVSADLQELTRSPVGLVSSGVKSILDIKRTLEYLETLGVPVMAYGDSREFPAFFSRHSGHNVPWNVDNPHTAAKVLFTQWQLGMENGALIAVPIPEEYEEVGKEVQKCVEQAVLESEENGVNKSGKDATPWLLDRIAELSGGKSLTSNIALLKNTALVGGQIAVNYHRLVGDEKAKAKISSVHASPANVVVVGSAALDITAQELPNTQTALAVHSTAPGHVKLSLGGVGRNIAESCHRVMQAKFPSLSSLLISPIGNDTFGNVLVEKLTETGMRTDGLIRVSEQTAVCNMVLDSKGALVGGVADMSITESLTGETISSRLIRHSPTIVALDGNLPTTTLDTLVQYCKEQNIKDRSEPTSTIKSTNILPAVLSAFQGKDSEQAPVTYCTPNLLELTRMYATAQSDLFELMDHQRWWSAIDSFNLGSSFRMELEHLARKGVSELPGSSETLSFLTDEGIATMAIHLLPFFQHLIIKCGDQGVLVAMCISAEDAPRSGWANARSNPRQRYVVAHGSCGEILVLQHFPSLPVELVANVTGAGDSFVGTLLATLANDPAALYHPTRLEDTITTAQKAAVLTLQSQSAVSPELSALDK</sequence>
<dbReference type="SUPFAM" id="SSF53613">
    <property type="entry name" value="Ribokinase-like"/>
    <property type="match status" value="1"/>
</dbReference>
<dbReference type="InterPro" id="IPR029056">
    <property type="entry name" value="Ribokinase-like"/>
</dbReference>
<dbReference type="STRING" id="231916.A0A409YRR0"/>
<dbReference type="Pfam" id="PF00294">
    <property type="entry name" value="PfkB"/>
    <property type="match status" value="2"/>
</dbReference>
<comment type="caution">
    <text evidence="7">The sequence shown here is derived from an EMBL/GenBank/DDBJ whole genome shotgun (WGS) entry which is preliminary data.</text>
</comment>
<evidence type="ECO:0000259" key="6">
    <source>
        <dbReference type="Pfam" id="PF00294"/>
    </source>
</evidence>
<dbReference type="PANTHER" id="PTHR42909">
    <property type="entry name" value="ZGC:136858"/>
    <property type="match status" value="1"/>
</dbReference>
<dbReference type="GO" id="GO:0005737">
    <property type="term" value="C:cytoplasm"/>
    <property type="evidence" value="ECO:0007669"/>
    <property type="project" value="TreeGrafter"/>
</dbReference>
<evidence type="ECO:0000256" key="1">
    <source>
        <dbReference type="ARBA" id="ARBA00022723"/>
    </source>
</evidence>
<keyword evidence="1" id="KW-0479">Metal-binding</keyword>
<dbReference type="SUPFAM" id="SSF110581">
    <property type="entry name" value="Indigoidine synthase A-like"/>
    <property type="match status" value="1"/>
</dbReference>
<dbReference type="GO" id="GO:0016798">
    <property type="term" value="F:hydrolase activity, acting on glycosyl bonds"/>
    <property type="evidence" value="ECO:0007669"/>
    <property type="project" value="UniProtKB-KW"/>
</dbReference>
<dbReference type="GO" id="GO:0004730">
    <property type="term" value="F:pseudouridylate synthase activity"/>
    <property type="evidence" value="ECO:0007669"/>
    <property type="project" value="InterPro"/>
</dbReference>